<name>A0A6J4NS23_9BURK</name>
<sequence length="186" mass="19843">GHLPHRRSHRQPPTGLVQPQAGHGIGRAGAAGGVQAPPLPYRRPAAVQPGRRRTPGGAGSPPQDRDQRRARRAVRDAGIQPVHPRRVEECDRPRLPALWPERLRGQAGGRDRNLHRADRHRNGAAALAQRAGLPGHADARAARSLPAEPGGPVQRQGADRRGGDQALPAVLDGPVHGVRARARPPV</sequence>
<accession>A0A6J4NS23</accession>
<evidence type="ECO:0000313" key="2">
    <source>
        <dbReference type="EMBL" id="CAA9395351.1"/>
    </source>
</evidence>
<feature type="compositionally biased region" description="Basic and acidic residues" evidence="1">
    <location>
        <begin position="101"/>
        <end position="116"/>
    </location>
</feature>
<feature type="compositionally biased region" description="Gly residues" evidence="1">
    <location>
        <begin position="23"/>
        <end position="32"/>
    </location>
</feature>
<keyword evidence="2" id="KW-0560">Oxidoreductase</keyword>
<proteinExistence type="predicted"/>
<feature type="compositionally biased region" description="Basic and acidic residues" evidence="1">
    <location>
        <begin position="85"/>
        <end position="94"/>
    </location>
</feature>
<dbReference type="AlphaFoldDB" id="A0A6J4NS23"/>
<feature type="region of interest" description="Disordered" evidence="1">
    <location>
        <begin position="1"/>
        <end position="186"/>
    </location>
</feature>
<organism evidence="2">
    <name type="scientific">uncultured Ramlibacter sp</name>
    <dbReference type="NCBI Taxonomy" id="260755"/>
    <lineage>
        <taxon>Bacteria</taxon>
        <taxon>Pseudomonadati</taxon>
        <taxon>Pseudomonadota</taxon>
        <taxon>Betaproteobacteria</taxon>
        <taxon>Burkholderiales</taxon>
        <taxon>Comamonadaceae</taxon>
        <taxon>Ramlibacter</taxon>
        <taxon>environmental samples</taxon>
    </lineage>
</organism>
<gene>
    <name evidence="2" type="ORF">AVDCRST_MAG51-553</name>
</gene>
<evidence type="ECO:0000256" key="1">
    <source>
        <dbReference type="SAM" id="MobiDB-lite"/>
    </source>
</evidence>
<feature type="non-terminal residue" evidence="2">
    <location>
        <position position="186"/>
    </location>
</feature>
<feature type="compositionally biased region" description="Basic residues" evidence="1">
    <location>
        <begin position="1"/>
        <end position="10"/>
    </location>
</feature>
<protein>
    <submittedName>
        <fullName evidence="2">Chromate reductase</fullName>
        <ecNumber evidence="2">1.6.5.2</ecNumber>
    </submittedName>
</protein>
<dbReference type="EMBL" id="CADCUX010000149">
    <property type="protein sequence ID" value="CAA9395351.1"/>
    <property type="molecule type" value="Genomic_DNA"/>
</dbReference>
<reference evidence="2" key="1">
    <citation type="submission" date="2020-02" db="EMBL/GenBank/DDBJ databases">
        <authorList>
            <person name="Meier V. D."/>
        </authorList>
    </citation>
    <scope>NUCLEOTIDE SEQUENCE</scope>
    <source>
        <strain evidence="2">AVDCRST_MAG51</strain>
    </source>
</reference>
<feature type="non-terminal residue" evidence="2">
    <location>
        <position position="1"/>
    </location>
</feature>
<dbReference type="EC" id="1.6.5.2" evidence="2"/>
<dbReference type="GO" id="GO:0003955">
    <property type="term" value="F:NAD(P)H dehydrogenase (quinone) activity"/>
    <property type="evidence" value="ECO:0007669"/>
    <property type="project" value="UniProtKB-EC"/>
</dbReference>